<name>A0A0R1X8B9_9LACO</name>
<dbReference type="PATRIC" id="fig|1122147.4.peg.1388"/>
<evidence type="ECO:0000259" key="3">
    <source>
        <dbReference type="Pfam" id="PF02517"/>
    </source>
</evidence>
<dbReference type="InterPro" id="IPR003675">
    <property type="entry name" value="Rce1/LyrA-like_dom"/>
</dbReference>
<proteinExistence type="inferred from homology"/>
<sequence>MLFSSLDFFASVNGICDRLDDKGDKKLKEKLFHSRWLYLTYIGLALIVYRLTFSSFALSMQGWGYLLGEVVALAAAIMLIGLNKNNRQQLLALPPKQPYRQVTGRELGQWFMILLLLQFLFDPAMFGFLSRSYAKLGPAFAEEVHTFFALPSLSDYSGLVITVIVAPIFEEILFRGVFLNALTRYTDGFAVVASSIAFGIAHGNLIQGTFAFFCGILFGCAYLQYGLKVTIPLHMFMNGVLGTLADVAFVQLGLPNNTIAVVLGATFIIAAILWLVIRWLPRVRWSTNNWVTLGWLVISPTWIIYAIVAAE</sequence>
<dbReference type="eggNOG" id="COG1266">
    <property type="taxonomic scope" value="Bacteria"/>
</dbReference>
<feature type="transmembrane region" description="Helical" evidence="2">
    <location>
        <begin position="259"/>
        <end position="277"/>
    </location>
</feature>
<reference evidence="4 5" key="1">
    <citation type="journal article" date="2015" name="Genome Announc.">
        <title>Expanding the biotechnology potential of lactobacilli through comparative genomics of 213 strains and associated genera.</title>
        <authorList>
            <person name="Sun Z."/>
            <person name="Harris H.M."/>
            <person name="McCann A."/>
            <person name="Guo C."/>
            <person name="Argimon S."/>
            <person name="Zhang W."/>
            <person name="Yang X."/>
            <person name="Jeffery I.B."/>
            <person name="Cooney J.C."/>
            <person name="Kagawa T.F."/>
            <person name="Liu W."/>
            <person name="Song Y."/>
            <person name="Salvetti E."/>
            <person name="Wrobel A."/>
            <person name="Rasinkangas P."/>
            <person name="Parkhill J."/>
            <person name="Rea M.C."/>
            <person name="O'Sullivan O."/>
            <person name="Ritari J."/>
            <person name="Douillard F.P."/>
            <person name="Paul Ross R."/>
            <person name="Yang R."/>
            <person name="Briner A.E."/>
            <person name="Felis G.E."/>
            <person name="de Vos W.M."/>
            <person name="Barrangou R."/>
            <person name="Klaenhammer T.R."/>
            <person name="Caufield P.W."/>
            <person name="Cui Y."/>
            <person name="Zhang H."/>
            <person name="O'Toole P.W."/>
        </authorList>
    </citation>
    <scope>NUCLEOTIDE SEQUENCE [LARGE SCALE GENOMIC DNA]</scope>
    <source>
        <strain evidence="4 5">DSM 16991</strain>
    </source>
</reference>
<feature type="transmembrane region" description="Helical" evidence="2">
    <location>
        <begin position="36"/>
        <end position="57"/>
    </location>
</feature>
<protein>
    <recommendedName>
        <fullName evidence="3">CAAX prenyl protease 2/Lysostaphin resistance protein A-like domain-containing protein</fullName>
    </recommendedName>
</protein>
<dbReference type="AlphaFoldDB" id="A0A0R1X8B9"/>
<keyword evidence="2" id="KW-0812">Transmembrane</keyword>
<dbReference type="GO" id="GO:0080120">
    <property type="term" value="P:CAAX-box protein maturation"/>
    <property type="evidence" value="ECO:0007669"/>
    <property type="project" value="UniProtKB-ARBA"/>
</dbReference>
<feature type="transmembrane region" description="Helical" evidence="2">
    <location>
        <begin position="110"/>
        <end position="129"/>
    </location>
</feature>
<comment type="similarity">
    <text evidence="1">Belongs to the UPF0177 family.</text>
</comment>
<feature type="transmembrane region" description="Helical" evidence="2">
    <location>
        <begin position="289"/>
        <end position="308"/>
    </location>
</feature>
<organism evidence="4 5">
    <name type="scientific">Schleiferilactobacillus harbinensis DSM 16991</name>
    <dbReference type="NCBI Taxonomy" id="1122147"/>
    <lineage>
        <taxon>Bacteria</taxon>
        <taxon>Bacillati</taxon>
        <taxon>Bacillota</taxon>
        <taxon>Bacilli</taxon>
        <taxon>Lactobacillales</taxon>
        <taxon>Lactobacillaceae</taxon>
        <taxon>Schleiferilactobacillus</taxon>
    </lineage>
</organism>
<dbReference type="OrthoDB" id="8607342at2"/>
<feature type="transmembrane region" description="Helical" evidence="2">
    <location>
        <begin position="206"/>
        <end position="223"/>
    </location>
</feature>
<evidence type="ECO:0000313" key="4">
    <source>
        <dbReference type="EMBL" id="KRM24756.1"/>
    </source>
</evidence>
<dbReference type="Pfam" id="PF02517">
    <property type="entry name" value="Rce1-like"/>
    <property type="match status" value="1"/>
</dbReference>
<evidence type="ECO:0000256" key="2">
    <source>
        <dbReference type="SAM" id="Phobius"/>
    </source>
</evidence>
<dbReference type="EMBL" id="AZFW01000136">
    <property type="protein sequence ID" value="KRM24756.1"/>
    <property type="molecule type" value="Genomic_DNA"/>
</dbReference>
<keyword evidence="2" id="KW-1133">Transmembrane helix</keyword>
<dbReference type="PANTHER" id="PTHR43592:SF15">
    <property type="entry name" value="CAAX AMINO TERMINAL PROTEASE FAMILY PROTEIN"/>
    <property type="match status" value="1"/>
</dbReference>
<gene>
    <name evidence="4" type="ORF">FC91_GL001337</name>
</gene>
<feature type="transmembrane region" description="Helical" evidence="2">
    <location>
        <begin position="149"/>
        <end position="169"/>
    </location>
</feature>
<evidence type="ECO:0000313" key="5">
    <source>
        <dbReference type="Proteomes" id="UP000050949"/>
    </source>
</evidence>
<keyword evidence="2" id="KW-0472">Membrane</keyword>
<dbReference type="PANTHER" id="PTHR43592">
    <property type="entry name" value="CAAX AMINO TERMINAL PROTEASE"/>
    <property type="match status" value="1"/>
</dbReference>
<comment type="caution">
    <text evidence="4">The sequence shown here is derived from an EMBL/GenBank/DDBJ whole genome shotgun (WGS) entry which is preliminary data.</text>
</comment>
<evidence type="ECO:0000256" key="1">
    <source>
        <dbReference type="ARBA" id="ARBA00009067"/>
    </source>
</evidence>
<feature type="transmembrane region" description="Helical" evidence="2">
    <location>
        <begin position="63"/>
        <end position="82"/>
    </location>
</feature>
<accession>A0A0R1X8B9</accession>
<feature type="domain" description="CAAX prenyl protease 2/Lysostaphin resistance protein A-like" evidence="3">
    <location>
        <begin position="158"/>
        <end position="239"/>
    </location>
</feature>
<dbReference type="Proteomes" id="UP000050949">
    <property type="component" value="Unassembled WGS sequence"/>
</dbReference>
<dbReference type="GO" id="GO:0004175">
    <property type="term" value="F:endopeptidase activity"/>
    <property type="evidence" value="ECO:0007669"/>
    <property type="project" value="UniProtKB-ARBA"/>
</dbReference>